<evidence type="ECO:0000313" key="1">
    <source>
        <dbReference type="EMBL" id="KEQ60756.1"/>
    </source>
</evidence>
<dbReference type="Proteomes" id="UP000030672">
    <property type="component" value="Unassembled WGS sequence"/>
</dbReference>
<evidence type="ECO:0000313" key="2">
    <source>
        <dbReference type="Proteomes" id="UP000030672"/>
    </source>
</evidence>
<accession>A0A074WE53</accession>
<dbReference type="AlphaFoldDB" id="A0A074WE53"/>
<dbReference type="RefSeq" id="XP_040877779.1">
    <property type="nucleotide sequence ID" value="XM_041025016.1"/>
</dbReference>
<dbReference type="GeneID" id="63918389"/>
<dbReference type="HOGENOM" id="CLU_1073559_0_0_1"/>
<name>A0A074WE53_AURM1</name>
<protein>
    <submittedName>
        <fullName evidence="1">Uncharacterized protein</fullName>
    </submittedName>
</protein>
<reference evidence="1 2" key="1">
    <citation type="journal article" date="2014" name="BMC Genomics">
        <title>Genome sequencing of four Aureobasidium pullulans varieties: biotechnological potential, stress tolerance, and description of new species.</title>
        <authorList>
            <person name="Gostin Ar C."/>
            <person name="Ohm R.A."/>
            <person name="Kogej T."/>
            <person name="Sonjak S."/>
            <person name="Turk M."/>
            <person name="Zajc J."/>
            <person name="Zalar P."/>
            <person name="Grube M."/>
            <person name="Sun H."/>
            <person name="Han J."/>
            <person name="Sharma A."/>
            <person name="Chiniquy J."/>
            <person name="Ngan C.Y."/>
            <person name="Lipzen A."/>
            <person name="Barry K."/>
            <person name="Grigoriev I.V."/>
            <person name="Gunde-Cimerman N."/>
        </authorList>
    </citation>
    <scope>NUCLEOTIDE SEQUENCE [LARGE SCALE GENOMIC DNA]</scope>
    <source>
        <strain evidence="1 2">CBS 110374</strain>
    </source>
</reference>
<dbReference type="EMBL" id="KL584841">
    <property type="protein sequence ID" value="KEQ60756.1"/>
    <property type="molecule type" value="Genomic_DNA"/>
</dbReference>
<keyword evidence="2" id="KW-1185">Reference proteome</keyword>
<proteinExistence type="predicted"/>
<sequence length="259" mass="30229">MQQGVRLRRTFVDQVFSQGERRRMRRRTRVVKWVTPHDLDEPHAGPEFMYGASFNTVLPLSALISSFHSYQPIFETLSSFNTDSMPQGQLTEIFDSGSESQTNTDLHLNKAVYCYRKRVLIIPMRFRLVEHDPVFKKIAGDLAVFQDVICLTANHGDLVEKIVKNLHCRLTRKCPKRPHWYFPWRKRQDLDIDFRIFVTYQLGLSPKTYNTNEVNEANWPDLVTLFNRLQPGEAVLSVDWWIKGEGIHDSVDTWKDASS</sequence>
<gene>
    <name evidence="1" type="ORF">M437DRAFT_67922</name>
</gene>
<organism evidence="1 2">
    <name type="scientific">Aureobasidium melanogenum (strain CBS 110374)</name>
    <name type="common">Aureobasidium pullulans var. melanogenum</name>
    <dbReference type="NCBI Taxonomy" id="1043003"/>
    <lineage>
        <taxon>Eukaryota</taxon>
        <taxon>Fungi</taxon>
        <taxon>Dikarya</taxon>
        <taxon>Ascomycota</taxon>
        <taxon>Pezizomycotina</taxon>
        <taxon>Dothideomycetes</taxon>
        <taxon>Dothideomycetidae</taxon>
        <taxon>Dothideales</taxon>
        <taxon>Saccotheciaceae</taxon>
        <taxon>Aureobasidium</taxon>
    </lineage>
</organism>